<evidence type="ECO:0000256" key="12">
    <source>
        <dbReference type="ARBA" id="ARBA00023027"/>
    </source>
</evidence>
<evidence type="ECO:0000256" key="8">
    <source>
        <dbReference type="ARBA" id="ARBA00022737"/>
    </source>
</evidence>
<dbReference type="InterPro" id="IPR008893">
    <property type="entry name" value="WGR_domain"/>
</dbReference>
<evidence type="ECO:0000256" key="4">
    <source>
        <dbReference type="ARBA" id="ARBA00022676"/>
    </source>
</evidence>
<dbReference type="PROSITE" id="PS51977">
    <property type="entry name" value="WGR"/>
    <property type="match status" value="1"/>
</dbReference>
<comment type="catalytic activity">
    <reaction evidence="2">
        <text>L-glutamyl-[protein] + NAD(+) = 5-O-(ADP-D-ribosyl)-L-glutamyl-[protein] + nicotinamide</text>
        <dbReference type="Rhea" id="RHEA:58224"/>
        <dbReference type="Rhea" id="RHEA-COMP:10208"/>
        <dbReference type="Rhea" id="RHEA-COMP:15089"/>
        <dbReference type="ChEBI" id="CHEBI:17154"/>
        <dbReference type="ChEBI" id="CHEBI:29973"/>
        <dbReference type="ChEBI" id="CHEBI:57540"/>
        <dbReference type="ChEBI" id="CHEBI:142540"/>
    </reaction>
</comment>
<evidence type="ECO:0000313" key="23">
    <source>
        <dbReference type="Proteomes" id="UP000277928"/>
    </source>
</evidence>
<dbReference type="InterPro" id="IPR050800">
    <property type="entry name" value="ARTD/PARP"/>
</dbReference>
<accession>A0A3P6TFB8</accession>
<feature type="domain" description="WGR" evidence="21">
    <location>
        <begin position="1"/>
        <end position="83"/>
    </location>
</feature>
<evidence type="ECO:0000256" key="18">
    <source>
        <dbReference type="RuleBase" id="RU362114"/>
    </source>
</evidence>
<dbReference type="OrthoDB" id="429950at2759"/>
<dbReference type="PROSITE" id="PS51060">
    <property type="entry name" value="PARP_ALPHA_HD"/>
    <property type="match status" value="1"/>
</dbReference>
<dbReference type="Pfam" id="PF05406">
    <property type="entry name" value="WGR"/>
    <property type="match status" value="1"/>
</dbReference>
<dbReference type="AlphaFoldDB" id="A0A3P6TFB8"/>
<evidence type="ECO:0000256" key="16">
    <source>
        <dbReference type="ARBA" id="ARBA00033987"/>
    </source>
</evidence>
<evidence type="ECO:0000256" key="6">
    <source>
        <dbReference type="ARBA" id="ARBA00022695"/>
    </source>
</evidence>
<organism evidence="22 23">
    <name type="scientific">Litomosoides sigmodontis</name>
    <name type="common">Filarial nematode worm</name>
    <dbReference type="NCBI Taxonomy" id="42156"/>
    <lineage>
        <taxon>Eukaryota</taxon>
        <taxon>Metazoa</taxon>
        <taxon>Ecdysozoa</taxon>
        <taxon>Nematoda</taxon>
        <taxon>Chromadorea</taxon>
        <taxon>Rhabditida</taxon>
        <taxon>Spirurina</taxon>
        <taxon>Spiruromorpha</taxon>
        <taxon>Filarioidea</taxon>
        <taxon>Onchocercidae</taxon>
        <taxon>Litomosoides</taxon>
    </lineage>
</organism>
<dbReference type="SUPFAM" id="SSF142921">
    <property type="entry name" value="WGR domain-like"/>
    <property type="match status" value="1"/>
</dbReference>
<comment type="catalytic activity">
    <reaction evidence="1">
        <text>L-aspartyl-[protein] + NAD(+) = 4-O-(ADP-D-ribosyl)-L-aspartyl-[protein] + nicotinamide</text>
        <dbReference type="Rhea" id="RHEA:54424"/>
        <dbReference type="Rhea" id="RHEA-COMP:9867"/>
        <dbReference type="Rhea" id="RHEA-COMP:13832"/>
        <dbReference type="ChEBI" id="CHEBI:17154"/>
        <dbReference type="ChEBI" id="CHEBI:29961"/>
        <dbReference type="ChEBI" id="CHEBI:57540"/>
        <dbReference type="ChEBI" id="CHEBI:138102"/>
    </reaction>
</comment>
<dbReference type="EMBL" id="UYRX01000408">
    <property type="protein sequence ID" value="VDK81743.1"/>
    <property type="molecule type" value="Genomic_DNA"/>
</dbReference>
<dbReference type="PANTHER" id="PTHR10459:SF60">
    <property type="entry name" value="POLY [ADP-RIBOSE] POLYMERASE 2"/>
    <property type="match status" value="1"/>
</dbReference>
<keyword evidence="13" id="KW-0238">DNA-binding</keyword>
<evidence type="ECO:0000256" key="14">
    <source>
        <dbReference type="ARBA" id="ARBA00023242"/>
    </source>
</evidence>
<dbReference type="PANTHER" id="PTHR10459">
    <property type="entry name" value="DNA LIGASE"/>
    <property type="match status" value="1"/>
</dbReference>
<reference evidence="22 23" key="1">
    <citation type="submission" date="2018-08" db="EMBL/GenBank/DDBJ databases">
        <authorList>
            <person name="Laetsch R D."/>
            <person name="Stevens L."/>
            <person name="Kumar S."/>
            <person name="Blaxter L. M."/>
        </authorList>
    </citation>
    <scope>NUCLEOTIDE SEQUENCE [LARGE SCALE GENOMIC DNA]</scope>
</reference>
<comment type="catalytic activity">
    <reaction evidence="16">
        <text>NAD(+) + (ADP-D-ribosyl)n-acceptor = nicotinamide + (ADP-D-ribosyl)n+1-acceptor + H(+).</text>
        <dbReference type="EC" id="2.4.2.30"/>
    </reaction>
</comment>
<feature type="domain" description="PARP catalytic" evidence="19">
    <location>
        <begin position="235"/>
        <end position="461"/>
    </location>
</feature>
<dbReference type="OMA" id="IPHNNGY"/>
<keyword evidence="12 18" id="KW-0520">NAD</keyword>
<dbReference type="InterPro" id="IPR036930">
    <property type="entry name" value="WGR_dom_sf"/>
</dbReference>
<evidence type="ECO:0000256" key="3">
    <source>
        <dbReference type="ARBA" id="ARBA00004123"/>
    </source>
</evidence>
<protein>
    <recommendedName>
        <fullName evidence="17 18">Poly [ADP-ribose] polymerase</fullName>
        <shortName evidence="18">PARP</shortName>
        <ecNumber evidence="18">2.4.2.-</ecNumber>
    </recommendedName>
</protein>
<dbReference type="Gene3D" id="3.90.228.10">
    <property type="match status" value="1"/>
</dbReference>
<dbReference type="SUPFAM" id="SSF56399">
    <property type="entry name" value="ADP-ribosylation"/>
    <property type="match status" value="1"/>
</dbReference>
<dbReference type="GO" id="GO:0003677">
    <property type="term" value="F:DNA binding"/>
    <property type="evidence" value="ECO:0007669"/>
    <property type="project" value="UniProtKB-KW"/>
</dbReference>
<evidence type="ECO:0000256" key="11">
    <source>
        <dbReference type="ARBA" id="ARBA00022833"/>
    </source>
</evidence>
<evidence type="ECO:0000259" key="19">
    <source>
        <dbReference type="PROSITE" id="PS51059"/>
    </source>
</evidence>
<keyword evidence="11" id="KW-0862">Zinc</keyword>
<sequence>MKNTSAQNNNNKYFIIQLLESDVEKRYWVWFHWGRVGYKGRTSLNPCGTDLEKAKELFCDKFKNKTRNDWAGRTNFEKVVGKYDYLPTDYSKVIEEKRVGGCSDEKKEVKSKLDSRLQHLLNIICDVRAMEQTMAELEYDATKAPLGKVTDEQIKAGYAALAEIEEYIKEKNFSSSFVETVNNYYTKIPHFFGMRQPPMIRTMEQLKAEINLLEALNEIEVAVRIFKKKGDVSVHPIDRHYMNMKCEISALSTSDPKYKIIDNYLKWTHAPTHNMYHMRIRNLYAVNRDGEQDQFMFNVGNRKLLWHGSRLTNWYSILSQGLRIAPLEAPVTGYMFGKGIYFADMSTKSANYCYPKQNKPGFLILADVALGEMNELLQADFLADKLPKGKNSTKGLGSIVPDPTTYVTLDGCEVLCGKPITLQAKDKDPSLIYNEYIVYDVKQVWIRYLIEVDFIFDNLWS</sequence>
<proteinExistence type="inferred from homology"/>
<keyword evidence="10" id="KW-0863">Zinc-finger</keyword>
<name>A0A3P6TFB8_LITSI</name>
<dbReference type="GO" id="GO:0070212">
    <property type="term" value="P:protein poly-ADP-ribosylation"/>
    <property type="evidence" value="ECO:0007669"/>
    <property type="project" value="TreeGrafter"/>
</dbReference>
<keyword evidence="14" id="KW-0539">Nucleus</keyword>
<evidence type="ECO:0000256" key="2">
    <source>
        <dbReference type="ARBA" id="ARBA00000459"/>
    </source>
</evidence>
<keyword evidence="7" id="KW-0479">Metal-binding</keyword>
<evidence type="ECO:0000256" key="9">
    <source>
        <dbReference type="ARBA" id="ARBA00022765"/>
    </source>
</evidence>
<evidence type="ECO:0000259" key="20">
    <source>
        <dbReference type="PROSITE" id="PS51060"/>
    </source>
</evidence>
<dbReference type="GO" id="GO:0005730">
    <property type="term" value="C:nucleolus"/>
    <property type="evidence" value="ECO:0007669"/>
    <property type="project" value="TreeGrafter"/>
</dbReference>
<evidence type="ECO:0000256" key="17">
    <source>
        <dbReference type="ARBA" id="ARBA00071874"/>
    </source>
</evidence>
<evidence type="ECO:0000256" key="1">
    <source>
        <dbReference type="ARBA" id="ARBA00000438"/>
    </source>
</evidence>
<dbReference type="GO" id="GO:0140806">
    <property type="term" value="F:NAD+-protein-aspartate ADP-ribosyltransferase activity"/>
    <property type="evidence" value="ECO:0007669"/>
    <property type="project" value="RHEA"/>
</dbReference>
<keyword evidence="5 18" id="KW-0808">Transferase</keyword>
<dbReference type="FunFam" id="1.20.142.10:FF:000001">
    <property type="entry name" value="Poly [ADP-ribose] polymerase"/>
    <property type="match status" value="1"/>
</dbReference>
<dbReference type="InterPro" id="IPR004102">
    <property type="entry name" value="Poly(ADP-ribose)pol_reg_dom"/>
</dbReference>
<dbReference type="STRING" id="42156.A0A3P6TFB8"/>
<keyword evidence="8" id="KW-0677">Repeat</keyword>
<evidence type="ECO:0000259" key="21">
    <source>
        <dbReference type="PROSITE" id="PS51977"/>
    </source>
</evidence>
<dbReference type="Proteomes" id="UP000277928">
    <property type="component" value="Unassembled WGS sequence"/>
</dbReference>
<dbReference type="CDD" id="cd01437">
    <property type="entry name" value="parp_like"/>
    <property type="match status" value="1"/>
</dbReference>
<dbReference type="SUPFAM" id="SSF47587">
    <property type="entry name" value="Domain of poly(ADP-ribose) polymerase"/>
    <property type="match status" value="1"/>
</dbReference>
<keyword evidence="9" id="KW-0013">ADP-ribosylation</keyword>
<evidence type="ECO:0000256" key="15">
    <source>
        <dbReference type="ARBA" id="ARBA00024347"/>
    </source>
</evidence>
<evidence type="ECO:0000256" key="5">
    <source>
        <dbReference type="ARBA" id="ARBA00022679"/>
    </source>
</evidence>
<dbReference type="PROSITE" id="PS51059">
    <property type="entry name" value="PARP_CATALYTIC"/>
    <property type="match status" value="1"/>
</dbReference>
<dbReference type="CDD" id="cd08003">
    <property type="entry name" value="WGR_PARP2_like"/>
    <property type="match status" value="1"/>
</dbReference>
<dbReference type="GO" id="GO:0016779">
    <property type="term" value="F:nucleotidyltransferase activity"/>
    <property type="evidence" value="ECO:0007669"/>
    <property type="project" value="UniProtKB-KW"/>
</dbReference>
<dbReference type="Gene3D" id="1.20.142.10">
    <property type="entry name" value="Poly(ADP-ribose) polymerase, regulatory domain"/>
    <property type="match status" value="1"/>
</dbReference>
<dbReference type="Pfam" id="PF00644">
    <property type="entry name" value="PARP"/>
    <property type="match status" value="1"/>
</dbReference>
<dbReference type="Pfam" id="PF02877">
    <property type="entry name" value="PARP_reg"/>
    <property type="match status" value="1"/>
</dbReference>
<dbReference type="InterPro" id="IPR036616">
    <property type="entry name" value="Poly(ADP-ribose)pol_reg_dom_sf"/>
</dbReference>
<comment type="subcellular location">
    <subcellularLocation>
        <location evidence="3">Nucleus</location>
    </subcellularLocation>
</comment>
<gene>
    <name evidence="22" type="ORF">NLS_LOCUS5431</name>
</gene>
<keyword evidence="6" id="KW-0548">Nucleotidyltransferase</keyword>
<dbReference type="GO" id="GO:0003950">
    <property type="term" value="F:NAD+ poly-ADP-ribosyltransferase activity"/>
    <property type="evidence" value="ECO:0007669"/>
    <property type="project" value="UniProtKB-UniRule"/>
</dbReference>
<dbReference type="InterPro" id="IPR012317">
    <property type="entry name" value="Poly(ADP-ribose)pol_cat_dom"/>
</dbReference>
<keyword evidence="4 18" id="KW-0328">Glycosyltransferase</keyword>
<comment type="similarity">
    <text evidence="15">Belongs to the ARTD/PARP family.</text>
</comment>
<evidence type="ECO:0000313" key="22">
    <source>
        <dbReference type="EMBL" id="VDK81743.1"/>
    </source>
</evidence>
<evidence type="ECO:0000256" key="13">
    <source>
        <dbReference type="ARBA" id="ARBA00023125"/>
    </source>
</evidence>
<dbReference type="FunFam" id="3.90.228.10:FF:000002">
    <property type="entry name" value="Poly [ADP-ribose] polymerase"/>
    <property type="match status" value="1"/>
</dbReference>
<feature type="domain" description="PARP alpha-helical" evidence="20">
    <location>
        <begin position="110"/>
        <end position="227"/>
    </location>
</feature>
<dbReference type="EC" id="2.4.2.-" evidence="18"/>
<dbReference type="GO" id="GO:0008270">
    <property type="term" value="F:zinc ion binding"/>
    <property type="evidence" value="ECO:0007669"/>
    <property type="project" value="UniProtKB-KW"/>
</dbReference>
<dbReference type="GO" id="GO:0140807">
    <property type="term" value="F:NAD+-protein-glutamate ADP-ribosyltransferase activity"/>
    <property type="evidence" value="ECO:0007669"/>
    <property type="project" value="RHEA"/>
</dbReference>
<evidence type="ECO:0000256" key="10">
    <source>
        <dbReference type="ARBA" id="ARBA00022771"/>
    </source>
</evidence>
<evidence type="ECO:0000256" key="7">
    <source>
        <dbReference type="ARBA" id="ARBA00022723"/>
    </source>
</evidence>
<dbReference type="SMART" id="SM00773">
    <property type="entry name" value="WGR"/>
    <property type="match status" value="1"/>
</dbReference>
<keyword evidence="23" id="KW-1185">Reference proteome</keyword>
<dbReference type="GO" id="GO:0006302">
    <property type="term" value="P:double-strand break repair"/>
    <property type="evidence" value="ECO:0007669"/>
    <property type="project" value="TreeGrafter"/>
</dbReference>